<accession>A0ABY2QHA0</accession>
<dbReference type="Gene3D" id="1.20.1600.10">
    <property type="entry name" value="Outer membrane efflux proteins (OEP)"/>
    <property type="match status" value="1"/>
</dbReference>
<keyword evidence="2" id="KW-0449">Lipoprotein</keyword>
<comment type="subcellular location">
    <subcellularLocation>
        <location evidence="2">Cell membrane</location>
        <topology evidence="2">Lipid-anchor</topology>
    </subcellularLocation>
</comment>
<keyword evidence="2" id="KW-0812">Transmembrane</keyword>
<dbReference type="Proteomes" id="UP000308038">
    <property type="component" value="Unassembled WGS sequence"/>
</dbReference>
<dbReference type="InterPro" id="IPR003423">
    <property type="entry name" value="OMP_efflux"/>
</dbReference>
<sequence>MRLLLPLLLGTALAGCSMAPKYVRPDLPVPASWPTCDAYLQQSEAALPSVTYRDIFRDPRVQRLIDQALANNRDLRASVANIEAARAQYRIQRAELFPQVDTGATVTRREIGRQAAGGNFAVGGTTYQATLGTSAFELDLFGRVRSLSDAALARYFGQEAAARAVRLTLTGDVASAWLTYAADQSLLKIAQDTAAAARRSVELTRARVSGGIAPRTDLRQAEQILATAEANIASQRTALAQDVNALQLLVGAPIDPTLLPASIEEAAGTVAELPAGLDSQVLLRRPDVVQAEYDLRAANAEIGAARAALFPRISLTGLFSFASTALSSLISSDALTKTATGNIAYPIFAGGAARAGVDQTRAQQQAALARYEGTIQTAFREVADALARRGTISDELAATERFAAAAQDTYQLSNARYRGGVEPFLTTLDAQRSLYAAQQQLVQTRLIRATNLVTLYRTLGGDSQLAVNPAGAVPAPALVGSSALNPQ</sequence>
<dbReference type="RefSeq" id="WP_136452015.1">
    <property type="nucleotide sequence ID" value="NZ_SSTI01000010.1"/>
</dbReference>
<organism evidence="3 4">
    <name type="scientific">Sphingomonas olei</name>
    <dbReference type="NCBI Taxonomy" id="1886787"/>
    <lineage>
        <taxon>Bacteria</taxon>
        <taxon>Pseudomonadati</taxon>
        <taxon>Pseudomonadota</taxon>
        <taxon>Alphaproteobacteria</taxon>
        <taxon>Sphingomonadales</taxon>
        <taxon>Sphingomonadaceae</taxon>
        <taxon>Sphingomonas</taxon>
    </lineage>
</organism>
<keyword evidence="2" id="KW-1134">Transmembrane beta strand</keyword>
<keyword evidence="4" id="KW-1185">Reference proteome</keyword>
<evidence type="ECO:0000256" key="1">
    <source>
        <dbReference type="ARBA" id="ARBA00007613"/>
    </source>
</evidence>
<comment type="caution">
    <text evidence="3">The sequence shown here is derived from an EMBL/GenBank/DDBJ whole genome shotgun (WGS) entry which is preliminary data.</text>
</comment>
<reference evidence="3 4" key="1">
    <citation type="submission" date="2019-04" db="EMBL/GenBank/DDBJ databases">
        <title>Microbes associate with the intestines of laboratory mice.</title>
        <authorList>
            <person name="Navarre W."/>
            <person name="Wong E."/>
            <person name="Huang K.C."/>
            <person name="Tropini C."/>
            <person name="Ng K."/>
            <person name="Yu B."/>
        </authorList>
    </citation>
    <scope>NUCLEOTIDE SEQUENCE [LARGE SCALE GENOMIC DNA]</scope>
    <source>
        <strain evidence="3 4">NM83_B4-11</strain>
    </source>
</reference>
<dbReference type="PANTHER" id="PTHR30203:SF32">
    <property type="entry name" value="CATION EFFLUX SYSTEM PROTEIN CUSC"/>
    <property type="match status" value="1"/>
</dbReference>
<gene>
    <name evidence="3" type="ORF">E5988_13505</name>
</gene>
<evidence type="ECO:0000313" key="3">
    <source>
        <dbReference type="EMBL" id="THG38604.1"/>
    </source>
</evidence>
<dbReference type="NCBIfam" id="TIGR01845">
    <property type="entry name" value="outer_NodT"/>
    <property type="match status" value="1"/>
</dbReference>
<keyword evidence="2" id="KW-0564">Palmitate</keyword>
<evidence type="ECO:0000256" key="2">
    <source>
        <dbReference type="RuleBase" id="RU362097"/>
    </source>
</evidence>
<dbReference type="PROSITE" id="PS51257">
    <property type="entry name" value="PROKAR_LIPOPROTEIN"/>
    <property type="match status" value="1"/>
</dbReference>
<dbReference type="SUPFAM" id="SSF56954">
    <property type="entry name" value="Outer membrane efflux proteins (OEP)"/>
    <property type="match status" value="1"/>
</dbReference>
<keyword evidence="2" id="KW-0472">Membrane</keyword>
<dbReference type="PANTHER" id="PTHR30203">
    <property type="entry name" value="OUTER MEMBRANE CATION EFFLUX PROTEIN"/>
    <property type="match status" value="1"/>
</dbReference>
<evidence type="ECO:0000313" key="4">
    <source>
        <dbReference type="Proteomes" id="UP000308038"/>
    </source>
</evidence>
<comment type="similarity">
    <text evidence="1 2">Belongs to the outer membrane factor (OMF) (TC 1.B.17) family.</text>
</comment>
<dbReference type="InterPro" id="IPR010131">
    <property type="entry name" value="MdtP/NodT-like"/>
</dbReference>
<dbReference type="EMBL" id="SSTI01000010">
    <property type="protein sequence ID" value="THG38604.1"/>
    <property type="molecule type" value="Genomic_DNA"/>
</dbReference>
<name>A0ABY2QHA0_9SPHN</name>
<dbReference type="Pfam" id="PF02321">
    <property type="entry name" value="OEP"/>
    <property type="match status" value="2"/>
</dbReference>
<protein>
    <submittedName>
        <fullName evidence="3">Efflux transporter outer membrane subunit</fullName>
    </submittedName>
</protein>
<dbReference type="Gene3D" id="2.20.200.10">
    <property type="entry name" value="Outer membrane efflux proteins (OEP)"/>
    <property type="match status" value="1"/>
</dbReference>
<proteinExistence type="inferred from homology"/>